<evidence type="ECO:0000256" key="2">
    <source>
        <dbReference type="ARBA" id="ARBA00022741"/>
    </source>
</evidence>
<dbReference type="GeneTree" id="ENSGT00940000162556"/>
<dbReference type="GO" id="GO:0005525">
    <property type="term" value="F:GTP binding"/>
    <property type="evidence" value="ECO:0007669"/>
    <property type="project" value="UniProtKB-KW"/>
</dbReference>
<dbReference type="PANTHER" id="PTHR10903">
    <property type="entry name" value="GTPASE, IMAP FAMILY MEMBER-RELATED"/>
    <property type="match status" value="1"/>
</dbReference>
<feature type="domain" description="AIG1-type G" evidence="4">
    <location>
        <begin position="397"/>
        <end position="584"/>
    </location>
</feature>
<evidence type="ECO:0000256" key="1">
    <source>
        <dbReference type="ARBA" id="ARBA00008535"/>
    </source>
</evidence>
<evidence type="ECO:0000313" key="6">
    <source>
        <dbReference type="Proteomes" id="UP000265120"/>
    </source>
</evidence>
<keyword evidence="3" id="KW-0342">GTP-binding</keyword>
<dbReference type="OMA" id="CDGSWHY"/>
<reference evidence="5 6" key="1">
    <citation type="journal article" date="2014" name="Nat. Genet.">
        <title>Whole-genome sequence of a flatfish provides insights into ZW sex chromosome evolution and adaptation to a benthic lifestyle.</title>
        <authorList>
            <person name="Chen S."/>
            <person name="Zhang G."/>
            <person name="Shao C."/>
            <person name="Huang Q."/>
            <person name="Liu G."/>
            <person name="Zhang P."/>
            <person name="Song W."/>
            <person name="An N."/>
            <person name="Chalopin D."/>
            <person name="Volff J.N."/>
            <person name="Hong Y."/>
            <person name="Li Q."/>
            <person name="Sha Z."/>
            <person name="Zhou H."/>
            <person name="Xie M."/>
            <person name="Yu Q."/>
            <person name="Liu Y."/>
            <person name="Xiang H."/>
            <person name="Wang N."/>
            <person name="Wu K."/>
            <person name="Yang C."/>
            <person name="Zhou Q."/>
            <person name="Liao X."/>
            <person name="Yang L."/>
            <person name="Hu Q."/>
            <person name="Zhang J."/>
            <person name="Meng L."/>
            <person name="Jin L."/>
            <person name="Tian Y."/>
            <person name="Lian J."/>
            <person name="Yang J."/>
            <person name="Miao G."/>
            <person name="Liu S."/>
            <person name="Liang Z."/>
            <person name="Yan F."/>
            <person name="Li Y."/>
            <person name="Sun B."/>
            <person name="Zhang H."/>
            <person name="Zhang J."/>
            <person name="Zhu Y."/>
            <person name="Du M."/>
            <person name="Zhao Y."/>
            <person name="Schartl M."/>
            <person name="Tang Q."/>
            <person name="Wang J."/>
        </authorList>
    </citation>
    <scope>NUCLEOTIDE SEQUENCE</scope>
</reference>
<proteinExistence type="inferred from homology"/>
<name>A0A3P8X1L4_CYNSE</name>
<dbReference type="InterPro" id="IPR006703">
    <property type="entry name" value="G_AIG1"/>
</dbReference>
<keyword evidence="6" id="KW-1185">Reference proteome</keyword>
<organism evidence="5 6">
    <name type="scientific">Cynoglossus semilaevis</name>
    <name type="common">Tongue sole</name>
    <dbReference type="NCBI Taxonomy" id="244447"/>
    <lineage>
        <taxon>Eukaryota</taxon>
        <taxon>Metazoa</taxon>
        <taxon>Chordata</taxon>
        <taxon>Craniata</taxon>
        <taxon>Vertebrata</taxon>
        <taxon>Euteleostomi</taxon>
        <taxon>Actinopterygii</taxon>
        <taxon>Neopterygii</taxon>
        <taxon>Teleostei</taxon>
        <taxon>Neoteleostei</taxon>
        <taxon>Acanthomorphata</taxon>
        <taxon>Carangaria</taxon>
        <taxon>Pleuronectiformes</taxon>
        <taxon>Pleuronectoidei</taxon>
        <taxon>Cynoglossidae</taxon>
        <taxon>Cynoglossinae</taxon>
        <taxon>Cynoglossus</taxon>
    </lineage>
</organism>
<dbReference type="Pfam" id="PF04548">
    <property type="entry name" value="AIG1"/>
    <property type="match status" value="3"/>
</dbReference>
<evidence type="ECO:0000256" key="3">
    <source>
        <dbReference type="ARBA" id="ARBA00023134"/>
    </source>
</evidence>
<sequence length="599" mass="67524">WSSKLHHKEYVVVARLHAKVSSSLYKNDRLPSTNLGHNHNKYNQRTFWCNSHLKIILLGGRNSGKSSVGNLLLGKDEFLTKERTICSRRVGMVAGQWLTVVDTPGWWCDFSTQDTCELVKRELVNSVSLCSPGPHVFLIIVKLSSAFSERRRRAVEEHVALLGDGVWSHSILVLTGTDRFKHSEEEQVLIAGKALHWLRERCNHRTHRFNLSVGTDVSKLLEKIQRIVRENGHGVFEVFLKQGSGKTSVMNTILSRETQPTKKTIQCVTGKAMVFGEMVLSLSLCPPGPHVFLLVIRADRAFTETYRRAAQDHLELISEHIWSRVILVFSVGDWLEGTSLEQYIESEGEPLQWLVERCGNRYHVLNCRARGDGFQVREMKEKQRQMAKSQLEKLGPLQELRLVLIGGRKTGKSSCGNTILGRECFNTDTHTASCAVIQHKIKDKVVTVVDTPGGSSVSPNLVTEPPTCAVLLVVNLSSSFKNTQKEELEEQLEEGGGHLWHKAVVLFSYGDWLGDTSIEQRIESEGEPLQRLVEKCGNRYQVLDNRNTENGDQVDDLIQLIEEMTTDERVEALHRTDHMWSSVPATHEQEEDAGAIKSG</sequence>
<accession>A0A3P8X1L4</accession>
<keyword evidence="2" id="KW-0547">Nucleotide-binding</keyword>
<evidence type="ECO:0000259" key="4">
    <source>
        <dbReference type="PROSITE" id="PS51720"/>
    </source>
</evidence>
<dbReference type="InterPro" id="IPR045058">
    <property type="entry name" value="GIMA/IAN/Toc"/>
</dbReference>
<evidence type="ECO:0000313" key="5">
    <source>
        <dbReference type="Ensembl" id="ENSCSEP00000033528.1"/>
    </source>
</evidence>
<feature type="domain" description="AIG1-type G" evidence="4">
    <location>
        <begin position="50"/>
        <end position="245"/>
    </location>
</feature>
<dbReference type="Proteomes" id="UP000265120">
    <property type="component" value="Chromosome 17"/>
</dbReference>
<reference evidence="5" key="3">
    <citation type="submission" date="2025-09" db="UniProtKB">
        <authorList>
            <consortium name="Ensembl"/>
        </authorList>
    </citation>
    <scope>IDENTIFICATION</scope>
</reference>
<reference evidence="5" key="2">
    <citation type="submission" date="2025-08" db="UniProtKB">
        <authorList>
            <consortium name="Ensembl"/>
        </authorList>
    </citation>
    <scope>IDENTIFICATION</scope>
</reference>
<dbReference type="InterPro" id="IPR027417">
    <property type="entry name" value="P-loop_NTPase"/>
</dbReference>
<dbReference type="SUPFAM" id="SSF52540">
    <property type="entry name" value="P-loop containing nucleoside triphosphate hydrolases"/>
    <property type="match status" value="3"/>
</dbReference>
<protein>
    <submittedName>
        <fullName evidence="5">Si:ch211-214j24.15</fullName>
    </submittedName>
</protein>
<comment type="similarity">
    <text evidence="1">Belongs to the TRAFAC class TrmE-Era-EngA-EngB-Septin-like GTPase superfamily. AIG1/Toc34/Toc159-like paraseptin GTPase family. IAN subfamily.</text>
</comment>
<dbReference type="PROSITE" id="PS51720">
    <property type="entry name" value="G_AIG1"/>
    <property type="match status" value="2"/>
</dbReference>
<dbReference type="FunFam" id="3.40.50.300:FF:001809">
    <property type="entry name" value="Si:ch1073-365p7.2"/>
    <property type="match status" value="1"/>
</dbReference>
<dbReference type="AlphaFoldDB" id="A0A3P8X1L4"/>
<dbReference type="Ensembl" id="ENSCSET00000033962.1">
    <property type="protein sequence ID" value="ENSCSEP00000033528.1"/>
    <property type="gene ID" value="ENSCSEG00000021519.1"/>
</dbReference>
<dbReference type="Gene3D" id="3.40.50.300">
    <property type="entry name" value="P-loop containing nucleotide triphosphate hydrolases"/>
    <property type="match status" value="3"/>
</dbReference>
<dbReference type="PANTHER" id="PTHR10903:SF107">
    <property type="entry name" value="GTPASE IMAP FAMILY MEMBER 4-LIKE-RELATED"/>
    <property type="match status" value="1"/>
</dbReference>